<evidence type="ECO:0000313" key="2">
    <source>
        <dbReference type="EMBL" id="EAZ79129.2"/>
    </source>
</evidence>
<proteinExistence type="predicted"/>
<name>A3I3A3_9BACT</name>
<dbReference type="eggNOG" id="COG3735">
    <property type="taxonomic scope" value="Bacteria"/>
</dbReference>
<dbReference type="STRING" id="388413.ALPR1_17408"/>
<dbReference type="Pfam" id="PF01963">
    <property type="entry name" value="TraB_PrgY_gumN"/>
    <property type="match status" value="1"/>
</dbReference>
<dbReference type="InterPro" id="IPR002816">
    <property type="entry name" value="TraB/PrgY/GumN_fam"/>
</dbReference>
<dbReference type="CDD" id="cd14789">
    <property type="entry name" value="Tiki"/>
    <property type="match status" value="1"/>
</dbReference>
<gene>
    <name evidence="2" type="ORF">ALPR1_17408</name>
</gene>
<organism evidence="2 3">
    <name type="scientific">Algoriphagus machipongonensis</name>
    <dbReference type="NCBI Taxonomy" id="388413"/>
    <lineage>
        <taxon>Bacteria</taxon>
        <taxon>Pseudomonadati</taxon>
        <taxon>Bacteroidota</taxon>
        <taxon>Cytophagia</taxon>
        <taxon>Cytophagales</taxon>
        <taxon>Cyclobacteriaceae</taxon>
        <taxon>Algoriphagus</taxon>
    </lineage>
</organism>
<feature type="signal peptide" evidence="1">
    <location>
        <begin position="1"/>
        <end position="24"/>
    </location>
</feature>
<keyword evidence="1" id="KW-0732">Signal</keyword>
<dbReference type="Proteomes" id="UP000003919">
    <property type="component" value="Unassembled WGS sequence"/>
</dbReference>
<protein>
    <recommendedName>
        <fullName evidence="4">TraB/GumN family protein</fullName>
    </recommendedName>
</protein>
<evidence type="ECO:0000256" key="1">
    <source>
        <dbReference type="SAM" id="SignalP"/>
    </source>
</evidence>
<feature type="chain" id="PRO_5002653340" description="TraB/GumN family protein" evidence="1">
    <location>
        <begin position="25"/>
        <end position="296"/>
    </location>
</feature>
<comment type="caution">
    <text evidence="2">The sequence shown here is derived from an EMBL/GenBank/DDBJ whole genome shotgun (WGS) entry which is preliminary data.</text>
</comment>
<evidence type="ECO:0008006" key="4">
    <source>
        <dbReference type="Google" id="ProtNLM"/>
    </source>
</evidence>
<dbReference type="AlphaFoldDB" id="A3I3A3"/>
<dbReference type="EMBL" id="AAXU02000001">
    <property type="protein sequence ID" value="EAZ79129.2"/>
    <property type="molecule type" value="Genomic_DNA"/>
</dbReference>
<evidence type="ECO:0000313" key="3">
    <source>
        <dbReference type="Proteomes" id="UP000003919"/>
    </source>
</evidence>
<sequence>MNQMSLKQLLIYSLLLLSSRMTFGQNDQNLLSVQTILFKVTNPETQYTSFLFGTHHAFGKSFFDSLSDANDALNRSDLLIKENLNIPGHLAEDIINSRSKITEWKKLLNKNDLAFIELLFYSSPTNYQKMTAAEMYTFLNRYFTQQICIDREETDTSLTLDDYIGLKAKEQGIELKGLETTEDQIELINQDVAGLPTKVHKKRLANIIEKIKSRNTTYCGQSEWYAQMDIDYELENPCENTLVLKDRNDKWMKTLEGEMLSKNCFIVVGLSHLMYDCGLINQLQNKGFIVSPISLK</sequence>
<reference evidence="2 3" key="1">
    <citation type="journal article" date="2011" name="J. Bacteriol.">
        <title>Complete genome sequence of Algoriphagus sp. PR1, bacterial prey of a colony-forming choanoflagellate.</title>
        <authorList>
            <person name="Alegado R.A."/>
            <person name="Ferriera S."/>
            <person name="Nusbaum C."/>
            <person name="Young S.K."/>
            <person name="Zeng Q."/>
            <person name="Imamovic A."/>
            <person name="Fairclough S.R."/>
            <person name="King N."/>
        </authorList>
    </citation>
    <scope>NUCLEOTIDE SEQUENCE [LARGE SCALE GENOMIC DNA]</scope>
    <source>
        <strain evidence="2 3">PR1</strain>
    </source>
</reference>
<keyword evidence="3" id="KW-1185">Reference proteome</keyword>
<dbReference type="HOGENOM" id="CLU_938883_0_0_10"/>
<accession>A3I3A3</accession>